<dbReference type="CDD" id="cd02012">
    <property type="entry name" value="TPP_TK"/>
    <property type="match status" value="1"/>
</dbReference>
<dbReference type="HOGENOM" id="CLU_009227_4_1_10"/>
<keyword evidence="3" id="KW-0786">Thiamine pyrophosphate</keyword>
<dbReference type="AlphaFoldDB" id="L7VK83"/>
<feature type="domain" description="Transketolase N-terminal" evidence="4">
    <location>
        <begin position="18"/>
        <end position="267"/>
    </location>
</feature>
<dbReference type="SUPFAM" id="SSF52518">
    <property type="entry name" value="Thiamin diphosphate-binding fold (THDP-binding)"/>
    <property type="match status" value="1"/>
</dbReference>
<evidence type="ECO:0000256" key="1">
    <source>
        <dbReference type="ARBA" id="ARBA00001964"/>
    </source>
</evidence>
<evidence type="ECO:0000313" key="5">
    <source>
        <dbReference type="EMBL" id="AGC66896.1"/>
    </source>
</evidence>
<name>L7VK83_9FLAO</name>
<dbReference type="PANTHER" id="PTHR47514:SF1">
    <property type="entry name" value="TRANSKETOLASE N-TERMINAL SECTION-RELATED"/>
    <property type="match status" value="1"/>
</dbReference>
<comment type="similarity">
    <text evidence="2">Belongs to the transketolase family.</text>
</comment>
<dbReference type="Pfam" id="PF00456">
    <property type="entry name" value="Transketolase_N"/>
    <property type="match status" value="1"/>
</dbReference>
<comment type="cofactor">
    <cofactor evidence="1">
        <name>thiamine diphosphate</name>
        <dbReference type="ChEBI" id="CHEBI:58937"/>
    </cofactor>
</comment>
<dbReference type="PATRIC" id="fig|1133592.3.peg.118"/>
<evidence type="ECO:0000313" key="6">
    <source>
        <dbReference type="Proteomes" id="UP000011174"/>
    </source>
</evidence>
<accession>L7VK83</accession>
<keyword evidence="6" id="KW-1185">Reference proteome</keyword>
<proteinExistence type="inferred from homology"/>
<dbReference type="PANTHER" id="PTHR47514">
    <property type="entry name" value="TRANSKETOLASE N-TERMINAL SECTION-RELATED"/>
    <property type="match status" value="1"/>
</dbReference>
<dbReference type="Proteomes" id="UP000011174">
    <property type="component" value="Chromosome"/>
</dbReference>
<dbReference type="STRING" id="1133592.ASNER_135"/>
<dbReference type="KEGG" id="udi:ASNER_135"/>
<sequence length="279" mass="31392">MIYLKEISLQTRRDILRMIHNAKSGHPGGSLGSTEYFIALFYKIMSFQTKKIEGKEEDMFFLSNGHISAVLYSVLARKGYFSIDELTKFRTINSRLQGHPSVYEKLPGIHVASGSLGQGMSVALGAAQAKTIYNDSYLSYSYHGDGEINEGQNWEAILYAGAKKVDNYIATIDYNHQQIDGNTDKVMHLGNIKMKFESFGWQVLEETKGNCINSVIKILQKAKKKAKKGKPICIILHTEMGHGVDFMNGSYQWHGKSPNDEELKKALHQLPETIGDYDK</sequence>
<dbReference type="EMBL" id="CP003263">
    <property type="protein sequence ID" value="AGC66896.1"/>
    <property type="molecule type" value="Genomic_DNA"/>
</dbReference>
<reference evidence="5 6" key="1">
    <citation type="journal article" date="2013" name="Environ. Microbiol.">
        <title>The nutrient supplying capabilities of Uzinura, an endosymbiont of armoured scale insects.</title>
        <authorList>
            <person name="Sabree Z.L."/>
            <person name="Huang C.Y."/>
            <person name="Okusu A."/>
            <person name="Moran N.A."/>
            <person name="Normark B.B."/>
        </authorList>
    </citation>
    <scope>NUCLEOTIDE SEQUENCE [LARGE SCALE GENOMIC DNA]</scope>
    <source>
        <strain evidence="5 6">ASNER</strain>
    </source>
</reference>
<dbReference type="OrthoDB" id="8732661at2"/>
<dbReference type="InterPro" id="IPR029061">
    <property type="entry name" value="THDP-binding"/>
</dbReference>
<evidence type="ECO:0000256" key="3">
    <source>
        <dbReference type="ARBA" id="ARBA00023052"/>
    </source>
</evidence>
<evidence type="ECO:0000256" key="2">
    <source>
        <dbReference type="ARBA" id="ARBA00007131"/>
    </source>
</evidence>
<evidence type="ECO:0000259" key="4">
    <source>
        <dbReference type="Pfam" id="PF00456"/>
    </source>
</evidence>
<gene>
    <name evidence="5" type="primary">tkt_N</name>
    <name evidence="5" type="ORF">ASNER_135</name>
</gene>
<dbReference type="Gene3D" id="3.40.50.970">
    <property type="match status" value="1"/>
</dbReference>
<protein>
    <submittedName>
        <fullName evidence="5">Transketolase, N-terminal subunit</fullName>
    </submittedName>
</protein>
<organism evidence="5 6">
    <name type="scientific">Candidatus Uzinura diaspidicola str. ASNER</name>
    <dbReference type="NCBI Taxonomy" id="1133592"/>
    <lineage>
        <taxon>Bacteria</taxon>
        <taxon>Pseudomonadati</taxon>
        <taxon>Bacteroidota</taxon>
        <taxon>Flavobacteriia</taxon>
        <taxon>Flavobacteriales</taxon>
        <taxon>Candidatus Uzinura</taxon>
    </lineage>
</organism>
<dbReference type="InterPro" id="IPR005474">
    <property type="entry name" value="Transketolase_N"/>
</dbReference>